<evidence type="ECO:0000256" key="6">
    <source>
        <dbReference type="SAM" id="Phobius"/>
    </source>
</evidence>
<accession>A0A1F5R929</accession>
<dbReference type="Pfam" id="PF22694">
    <property type="entry name" value="CtpB_N-like"/>
    <property type="match status" value="1"/>
</dbReference>
<dbReference type="SMART" id="SM00228">
    <property type="entry name" value="PDZ"/>
    <property type="match status" value="1"/>
</dbReference>
<dbReference type="PANTHER" id="PTHR32060">
    <property type="entry name" value="TAIL-SPECIFIC PROTEASE"/>
    <property type="match status" value="1"/>
</dbReference>
<dbReference type="InterPro" id="IPR055210">
    <property type="entry name" value="CtpA/B_N"/>
</dbReference>
<dbReference type="InterPro" id="IPR041489">
    <property type="entry name" value="PDZ_6"/>
</dbReference>
<evidence type="ECO:0000256" key="2">
    <source>
        <dbReference type="ARBA" id="ARBA00022670"/>
    </source>
</evidence>
<dbReference type="Gene3D" id="3.90.226.10">
    <property type="entry name" value="2-enoyl-CoA Hydratase, Chain A, domain 1"/>
    <property type="match status" value="1"/>
</dbReference>
<dbReference type="GO" id="GO:0006508">
    <property type="term" value="P:proteolysis"/>
    <property type="evidence" value="ECO:0007669"/>
    <property type="project" value="UniProtKB-KW"/>
</dbReference>
<evidence type="ECO:0000256" key="4">
    <source>
        <dbReference type="ARBA" id="ARBA00022825"/>
    </source>
</evidence>
<keyword evidence="3 5" id="KW-0378">Hydrolase</keyword>
<dbReference type="NCBIfam" id="TIGR00225">
    <property type="entry name" value="prc"/>
    <property type="match status" value="1"/>
</dbReference>
<dbReference type="GO" id="GO:0007165">
    <property type="term" value="P:signal transduction"/>
    <property type="evidence" value="ECO:0007669"/>
    <property type="project" value="TreeGrafter"/>
</dbReference>
<dbReference type="CDD" id="cd07560">
    <property type="entry name" value="Peptidase_S41_CPP"/>
    <property type="match status" value="1"/>
</dbReference>
<dbReference type="Proteomes" id="UP000177230">
    <property type="component" value="Unassembled WGS sequence"/>
</dbReference>
<keyword evidence="6" id="KW-1133">Transmembrane helix</keyword>
<dbReference type="SMART" id="SM00245">
    <property type="entry name" value="TSPc"/>
    <property type="match status" value="1"/>
</dbReference>
<dbReference type="AlphaFoldDB" id="A0A1F5R929"/>
<dbReference type="Gene3D" id="3.30.750.44">
    <property type="match status" value="1"/>
</dbReference>
<dbReference type="GO" id="GO:0008236">
    <property type="term" value="F:serine-type peptidase activity"/>
    <property type="evidence" value="ECO:0007669"/>
    <property type="project" value="UniProtKB-KW"/>
</dbReference>
<dbReference type="PANTHER" id="PTHR32060:SF30">
    <property type="entry name" value="CARBOXY-TERMINAL PROCESSING PROTEASE CTPA"/>
    <property type="match status" value="1"/>
</dbReference>
<evidence type="ECO:0000313" key="8">
    <source>
        <dbReference type="EMBL" id="OGF10551.1"/>
    </source>
</evidence>
<dbReference type="Pfam" id="PF03572">
    <property type="entry name" value="Peptidase_S41"/>
    <property type="match status" value="1"/>
</dbReference>
<evidence type="ECO:0000313" key="9">
    <source>
        <dbReference type="Proteomes" id="UP000177230"/>
    </source>
</evidence>
<evidence type="ECO:0000256" key="1">
    <source>
        <dbReference type="ARBA" id="ARBA00009179"/>
    </source>
</evidence>
<dbReference type="Pfam" id="PF17820">
    <property type="entry name" value="PDZ_6"/>
    <property type="match status" value="1"/>
</dbReference>
<proteinExistence type="inferred from homology"/>
<keyword evidence="6" id="KW-0812">Transmembrane</keyword>
<evidence type="ECO:0000256" key="5">
    <source>
        <dbReference type="RuleBase" id="RU004404"/>
    </source>
</evidence>
<comment type="caution">
    <text evidence="8">The sequence shown here is derived from an EMBL/GenBank/DDBJ whole genome shotgun (WGS) entry which is preliminary data.</text>
</comment>
<reference evidence="8 9" key="1">
    <citation type="journal article" date="2016" name="Nat. Commun.">
        <title>Thousands of microbial genomes shed light on interconnected biogeochemical processes in an aquifer system.</title>
        <authorList>
            <person name="Anantharaman K."/>
            <person name="Brown C.T."/>
            <person name="Hug L.A."/>
            <person name="Sharon I."/>
            <person name="Castelle C.J."/>
            <person name="Probst A.J."/>
            <person name="Thomas B.C."/>
            <person name="Singh A."/>
            <person name="Wilkins M.J."/>
            <person name="Karaoz U."/>
            <person name="Brodie E.L."/>
            <person name="Williams K.H."/>
            <person name="Hubbard S.S."/>
            <person name="Banfield J.F."/>
        </authorList>
    </citation>
    <scope>NUCLEOTIDE SEQUENCE [LARGE SCALE GENOMIC DNA]</scope>
</reference>
<dbReference type="InterPro" id="IPR004447">
    <property type="entry name" value="Peptidase_S41A"/>
</dbReference>
<dbReference type="InterPro" id="IPR005151">
    <property type="entry name" value="Tail-specific_protease"/>
</dbReference>
<keyword evidence="2 5" id="KW-0645">Protease</keyword>
<dbReference type="SUPFAM" id="SSF52096">
    <property type="entry name" value="ClpP/crotonase"/>
    <property type="match status" value="1"/>
</dbReference>
<dbReference type="InterPro" id="IPR036034">
    <property type="entry name" value="PDZ_sf"/>
</dbReference>
<feature type="transmembrane region" description="Helical" evidence="6">
    <location>
        <begin position="18"/>
        <end position="40"/>
    </location>
</feature>
<organism evidence="8 9">
    <name type="scientific">Candidatus Edwardsbacteria bacterium GWF2_54_11</name>
    <dbReference type="NCBI Taxonomy" id="1817851"/>
    <lineage>
        <taxon>Bacteria</taxon>
        <taxon>Candidatus Edwardsiibacteriota</taxon>
    </lineage>
</organism>
<dbReference type="SUPFAM" id="SSF50156">
    <property type="entry name" value="PDZ domain-like"/>
    <property type="match status" value="1"/>
</dbReference>
<feature type="domain" description="PDZ" evidence="7">
    <location>
        <begin position="99"/>
        <end position="167"/>
    </location>
</feature>
<dbReference type="CDD" id="cd06782">
    <property type="entry name" value="cpPDZ_CPP-like"/>
    <property type="match status" value="1"/>
</dbReference>
<keyword evidence="6" id="KW-0472">Membrane</keyword>
<gene>
    <name evidence="8" type="ORF">A2024_09405</name>
</gene>
<dbReference type="EMBL" id="MFFM01000038">
    <property type="protein sequence ID" value="OGF10551.1"/>
    <property type="molecule type" value="Genomic_DNA"/>
</dbReference>
<sequence>MEDGIQKGRFIMITRRKFALIVSAVVLFSVLAGGTIGLFAQSRSFDQINFQLRIFSTAFKQVLDRYVTAPDPQKLIYGAIKGMMETLDPHSVFMDAKTFRDLKSSTQGSFGGIGIQIGVRDEVLTVIAPMAGTPASRMGIQAGDRIVKIEGKPTKGITSDEAVGKLRGEPGSNVTITIEREGVSELMDYTITRALIEIESIPYYGFIADKIGYVWLANFSQKSGPDLSKALQDLEKQGMKQLILDLRSNPGGLLNEAVEVSSNFLDNGSLVVFTRGRLKESDQDYKASGQVLFGPKKGSMVVLVNQGSASASEIVAGAVQDWDRALVLGQTSFGKGSVQNVMPLGDSIAIKLTTAKYYTPSGRCIHRDNSAWQSGDLDSLVEDSTASQEVYATLGGLKRKVYGGGGITPDIKVDLPRLNRFQMDLERKTVFFKFAIKYTVGHSNLPKDLIVDESMVDEFTKLLKEDKIEYTPEEFKESRDYVKQGIKRELLSKLYGDKARTAYLLQNDAQAQKAVELLQKNKDLTKLLKEGQNGK</sequence>
<dbReference type="InterPro" id="IPR001478">
    <property type="entry name" value="PDZ"/>
</dbReference>
<dbReference type="Gene3D" id="2.30.42.10">
    <property type="match status" value="1"/>
</dbReference>
<dbReference type="GO" id="GO:0030288">
    <property type="term" value="C:outer membrane-bounded periplasmic space"/>
    <property type="evidence" value="ECO:0007669"/>
    <property type="project" value="TreeGrafter"/>
</dbReference>
<protein>
    <recommendedName>
        <fullName evidence="7">PDZ domain-containing protein</fullName>
    </recommendedName>
</protein>
<evidence type="ECO:0000259" key="7">
    <source>
        <dbReference type="PROSITE" id="PS50106"/>
    </source>
</evidence>
<dbReference type="PROSITE" id="PS50106">
    <property type="entry name" value="PDZ"/>
    <property type="match status" value="1"/>
</dbReference>
<dbReference type="GO" id="GO:0004175">
    <property type="term" value="F:endopeptidase activity"/>
    <property type="evidence" value="ECO:0007669"/>
    <property type="project" value="TreeGrafter"/>
</dbReference>
<name>A0A1F5R929_9BACT</name>
<keyword evidence="4 5" id="KW-0720">Serine protease</keyword>
<evidence type="ECO:0000256" key="3">
    <source>
        <dbReference type="ARBA" id="ARBA00022801"/>
    </source>
</evidence>
<dbReference type="FunFam" id="2.30.42.10:FF:000063">
    <property type="entry name" value="Peptidase, S41 family"/>
    <property type="match status" value="1"/>
</dbReference>
<dbReference type="InterPro" id="IPR029045">
    <property type="entry name" value="ClpP/crotonase-like_dom_sf"/>
</dbReference>
<comment type="similarity">
    <text evidence="1 5">Belongs to the peptidase S41A family.</text>
</comment>